<dbReference type="Gene3D" id="3.40.30.10">
    <property type="entry name" value="Glutaredoxin"/>
    <property type="match status" value="1"/>
</dbReference>
<keyword evidence="5" id="KW-1185">Reference proteome</keyword>
<dbReference type="InterPro" id="IPR013766">
    <property type="entry name" value="Thioredoxin_domain"/>
</dbReference>
<dbReference type="GO" id="GO:0016491">
    <property type="term" value="F:oxidoreductase activity"/>
    <property type="evidence" value="ECO:0007669"/>
    <property type="project" value="InterPro"/>
</dbReference>
<dbReference type="RefSeq" id="WP_145263029.1">
    <property type="nucleotide sequence ID" value="NZ_CP036279.1"/>
</dbReference>
<gene>
    <name evidence="4" type="primary">resA_7</name>
    <name evidence="4" type="ORF">Pan216_55620</name>
</gene>
<keyword evidence="2" id="KW-1133">Transmembrane helix</keyword>
<sequence>METRTAPPNHEPTSNTPANAPDREAAAKLGWGEIAFIGFLMLVGATLFVWTGYKFFTKPEPPQNIAADANRYLRFRKGDALSGPLQELLNDPDEYFVESQEHPLLGKPAPDFMLRDVDGKAVRLSRVLEKGPVVLVFYYGYWCDHCVAQLFGLDEDLGKFGELGASVVAMSADPPEQTRERYEQYGAFHFPVLSDADNRIAEKYGVYELPKTPEEKRGHLWHGTFVIGQNGTVRWAELGEQPFLHNKTLLREVALDGGFLQEDTISDATSKPQD</sequence>
<feature type="transmembrane region" description="Helical" evidence="2">
    <location>
        <begin position="34"/>
        <end position="53"/>
    </location>
</feature>
<evidence type="ECO:0000259" key="3">
    <source>
        <dbReference type="PROSITE" id="PS51352"/>
    </source>
</evidence>
<dbReference type="SUPFAM" id="SSF52833">
    <property type="entry name" value="Thioredoxin-like"/>
    <property type="match status" value="1"/>
</dbReference>
<reference evidence="4 5" key="1">
    <citation type="submission" date="2019-02" db="EMBL/GenBank/DDBJ databases">
        <title>Deep-cultivation of Planctomycetes and their phenomic and genomic characterization uncovers novel biology.</title>
        <authorList>
            <person name="Wiegand S."/>
            <person name="Jogler M."/>
            <person name="Boedeker C."/>
            <person name="Pinto D."/>
            <person name="Vollmers J."/>
            <person name="Rivas-Marin E."/>
            <person name="Kohn T."/>
            <person name="Peeters S.H."/>
            <person name="Heuer A."/>
            <person name="Rast P."/>
            <person name="Oberbeckmann S."/>
            <person name="Bunk B."/>
            <person name="Jeske O."/>
            <person name="Meyerdierks A."/>
            <person name="Storesund J.E."/>
            <person name="Kallscheuer N."/>
            <person name="Luecker S."/>
            <person name="Lage O.M."/>
            <person name="Pohl T."/>
            <person name="Merkel B.J."/>
            <person name="Hornburger P."/>
            <person name="Mueller R.-W."/>
            <person name="Bruemmer F."/>
            <person name="Labrenz M."/>
            <person name="Spormann A.M."/>
            <person name="Op den Camp H."/>
            <person name="Overmann J."/>
            <person name="Amann R."/>
            <person name="Jetten M.S.M."/>
            <person name="Mascher T."/>
            <person name="Medema M.H."/>
            <person name="Devos D.P."/>
            <person name="Kaster A.-K."/>
            <person name="Ovreas L."/>
            <person name="Rohde M."/>
            <person name="Galperin M.Y."/>
            <person name="Jogler C."/>
        </authorList>
    </citation>
    <scope>NUCLEOTIDE SEQUENCE [LARGE SCALE GENOMIC DNA]</scope>
    <source>
        <strain evidence="4 5">Pan216</strain>
    </source>
</reference>
<dbReference type="KEGG" id="knv:Pan216_55620"/>
<dbReference type="Proteomes" id="UP000317093">
    <property type="component" value="Chromosome"/>
</dbReference>
<keyword evidence="2" id="KW-0812">Transmembrane</keyword>
<evidence type="ECO:0000256" key="1">
    <source>
        <dbReference type="SAM" id="MobiDB-lite"/>
    </source>
</evidence>
<evidence type="ECO:0000313" key="5">
    <source>
        <dbReference type="Proteomes" id="UP000317093"/>
    </source>
</evidence>
<dbReference type="PROSITE" id="PS51352">
    <property type="entry name" value="THIOREDOXIN_2"/>
    <property type="match status" value="1"/>
</dbReference>
<feature type="domain" description="Thioredoxin" evidence="3">
    <location>
        <begin position="103"/>
        <end position="255"/>
    </location>
</feature>
<dbReference type="PANTHER" id="PTHR42852">
    <property type="entry name" value="THIOL:DISULFIDE INTERCHANGE PROTEIN DSBE"/>
    <property type="match status" value="1"/>
</dbReference>
<dbReference type="Pfam" id="PF00578">
    <property type="entry name" value="AhpC-TSA"/>
    <property type="match status" value="1"/>
</dbReference>
<dbReference type="GO" id="GO:0016209">
    <property type="term" value="F:antioxidant activity"/>
    <property type="evidence" value="ECO:0007669"/>
    <property type="project" value="InterPro"/>
</dbReference>
<dbReference type="EMBL" id="CP036279">
    <property type="protein sequence ID" value="QDU64671.1"/>
    <property type="molecule type" value="Genomic_DNA"/>
</dbReference>
<evidence type="ECO:0000313" key="4">
    <source>
        <dbReference type="EMBL" id="QDU64671.1"/>
    </source>
</evidence>
<dbReference type="InterPro" id="IPR050553">
    <property type="entry name" value="Thioredoxin_ResA/DsbE_sf"/>
</dbReference>
<dbReference type="InterPro" id="IPR000866">
    <property type="entry name" value="AhpC/TSA"/>
</dbReference>
<evidence type="ECO:0000256" key="2">
    <source>
        <dbReference type="SAM" id="Phobius"/>
    </source>
</evidence>
<keyword evidence="2" id="KW-0472">Membrane</keyword>
<accession>A0A518BCG3</accession>
<dbReference type="OrthoDB" id="211029at2"/>
<name>A0A518BCG3_9BACT</name>
<feature type="region of interest" description="Disordered" evidence="1">
    <location>
        <begin position="1"/>
        <end position="21"/>
    </location>
</feature>
<dbReference type="PANTHER" id="PTHR42852:SF13">
    <property type="entry name" value="PROTEIN DIPZ"/>
    <property type="match status" value="1"/>
</dbReference>
<dbReference type="InterPro" id="IPR036249">
    <property type="entry name" value="Thioredoxin-like_sf"/>
</dbReference>
<dbReference type="AlphaFoldDB" id="A0A518BCG3"/>
<protein>
    <submittedName>
        <fullName evidence="4">Thiol-disulfide oxidoreductase ResA</fullName>
    </submittedName>
</protein>
<proteinExistence type="predicted"/>
<organism evidence="4 5">
    <name type="scientific">Kolteria novifilia</name>
    <dbReference type="NCBI Taxonomy" id="2527975"/>
    <lineage>
        <taxon>Bacteria</taxon>
        <taxon>Pseudomonadati</taxon>
        <taxon>Planctomycetota</taxon>
        <taxon>Planctomycetia</taxon>
        <taxon>Kolteriales</taxon>
        <taxon>Kolteriaceae</taxon>
        <taxon>Kolteria</taxon>
    </lineage>
</organism>